<dbReference type="PANTHER" id="PTHR30388:SF6">
    <property type="entry name" value="XANTHINE DEHYDROGENASE SUBUNIT A-RELATED"/>
    <property type="match status" value="1"/>
</dbReference>
<dbReference type="AlphaFoldDB" id="A0A1M6HUK6"/>
<name>A0A1M6HUK6_9FIRM</name>
<evidence type="ECO:0000259" key="1">
    <source>
        <dbReference type="Pfam" id="PF02625"/>
    </source>
</evidence>
<reference evidence="3 4" key="1">
    <citation type="submission" date="2016-11" db="EMBL/GenBank/DDBJ databases">
        <authorList>
            <person name="Jaros S."/>
            <person name="Januszkiewicz K."/>
            <person name="Wedrychowicz H."/>
        </authorList>
    </citation>
    <scope>NUCLEOTIDE SEQUENCE [LARGE SCALE GENOMIC DNA]</scope>
    <source>
        <strain evidence="3 4">DSM 15970</strain>
    </source>
</reference>
<feature type="domain" description="XdhC- CoxI" evidence="1">
    <location>
        <begin position="256"/>
        <end position="312"/>
    </location>
</feature>
<dbReference type="InterPro" id="IPR003777">
    <property type="entry name" value="XdhC_CoxI"/>
</dbReference>
<evidence type="ECO:0000313" key="3">
    <source>
        <dbReference type="EMBL" id="SHJ25875.1"/>
    </source>
</evidence>
<dbReference type="Gene3D" id="3.40.50.720">
    <property type="entry name" value="NAD(P)-binding Rossmann-like Domain"/>
    <property type="match status" value="1"/>
</dbReference>
<keyword evidence="4" id="KW-1185">Reference proteome</keyword>
<dbReference type="RefSeq" id="WP_073993905.1">
    <property type="nucleotide sequence ID" value="NZ_FQYT01000016.1"/>
</dbReference>
<dbReference type="Pfam" id="PF02625">
    <property type="entry name" value="XdhC_CoxI"/>
    <property type="match status" value="1"/>
</dbReference>
<dbReference type="InterPro" id="IPR027051">
    <property type="entry name" value="XdhC_Rossmann_dom"/>
</dbReference>
<accession>A0A1M6HUK6</accession>
<protein>
    <submittedName>
        <fullName evidence="3">Xanthine dehydrogenase accessory factor</fullName>
    </submittedName>
</protein>
<dbReference type="InterPro" id="IPR052698">
    <property type="entry name" value="MoCofactor_Util/Proc"/>
</dbReference>
<dbReference type="Pfam" id="PF13478">
    <property type="entry name" value="XdhC_C"/>
    <property type="match status" value="1"/>
</dbReference>
<dbReference type="STRING" id="1122934.SAMN02745691_01609"/>
<evidence type="ECO:0000259" key="2">
    <source>
        <dbReference type="Pfam" id="PF13478"/>
    </source>
</evidence>
<gene>
    <name evidence="3" type="ORF">SAMN02745691_01609</name>
</gene>
<feature type="domain" description="XdhC Rossmann" evidence="2">
    <location>
        <begin position="83"/>
        <end position="225"/>
    </location>
</feature>
<dbReference type="Proteomes" id="UP000184342">
    <property type="component" value="Unassembled WGS sequence"/>
</dbReference>
<dbReference type="OrthoDB" id="9773039at2"/>
<dbReference type="PANTHER" id="PTHR30388">
    <property type="entry name" value="ALDEHYDE OXIDOREDUCTASE MOLYBDENUM COFACTOR ASSEMBLY PROTEIN"/>
    <property type="match status" value="1"/>
</dbReference>
<dbReference type="EMBL" id="FQYT01000016">
    <property type="protein sequence ID" value="SHJ25875.1"/>
    <property type="molecule type" value="Genomic_DNA"/>
</dbReference>
<proteinExistence type="predicted"/>
<evidence type="ECO:0000313" key="4">
    <source>
        <dbReference type="Proteomes" id="UP000184342"/>
    </source>
</evidence>
<organism evidence="3 4">
    <name type="scientific">Parasporobacterium paucivorans DSM 15970</name>
    <dbReference type="NCBI Taxonomy" id="1122934"/>
    <lineage>
        <taxon>Bacteria</taxon>
        <taxon>Bacillati</taxon>
        <taxon>Bacillota</taxon>
        <taxon>Clostridia</taxon>
        <taxon>Lachnospirales</taxon>
        <taxon>Lachnospiraceae</taxon>
        <taxon>Parasporobacterium</taxon>
    </lineage>
</organism>
<sequence>MSVFYEKIPEIDKSGNVAAITVVSGENIGEKLLVSQEKVLFSSVENGFLEKTFSNDLGWKKTGTYQLEAQKVFFERIGSEKKLVICGGGHISIPLIKIGLMLGFHVTVLEDRPMYADNARNANADRVICDCFAKGLEQIEGDEDTYFVIVTRGHRHDESCLESISQKRNAYIGMIGSRIRVKKVRETLLEKGIDKEILDKIHSPIGTDIKAETPEEIAVSIMGEIILVKNTDSRDAGYPKEIISEINSTDCKEKRKILATIVSRKGSAPRKCGAKMLICSDGRAVGTIGGGCMESDIFKKGLSLLQGGSPMICEVDMTNTDAEAEGMVCGGKIEVFLEPVF</sequence>